<dbReference type="Pfam" id="PF00589">
    <property type="entry name" value="Phage_integrase"/>
    <property type="match status" value="1"/>
</dbReference>
<dbReference type="PANTHER" id="PTHR30349:SF64">
    <property type="entry name" value="PROPHAGE INTEGRASE INTD-RELATED"/>
    <property type="match status" value="1"/>
</dbReference>
<gene>
    <name evidence="9" type="ORF">ACFP57_09530</name>
</gene>
<name>A0ABW1X4X3_9ACTN</name>
<evidence type="ECO:0000259" key="8">
    <source>
        <dbReference type="PROSITE" id="PS51900"/>
    </source>
</evidence>
<dbReference type="InterPro" id="IPR058717">
    <property type="entry name" value="Phage_L5_Integrase_N"/>
</dbReference>
<keyword evidence="3 5" id="KW-0238">DNA-binding</keyword>
<dbReference type="Gene3D" id="1.10.150.130">
    <property type="match status" value="1"/>
</dbReference>
<sequence length="387" mass="43241">MTRPKGNTKPQRGNTGGTQRRAPRRDFGRLTKLPSGKYRARYLGPDGQLYNAPRTFVARIDAEGWLAQVERTISRGEWEPPAKVEAPVAEVVLEFEPVARTEIERRDLTPKTRELYTGILNRLLVPTFGQMKVDEITPRQVRAWFDSLDADKPTQRQHAYALLKSIMAACVAEELISSNPCRLRSAGKRKTTRLMQPATVEQLGRVATELPLRSALPVLIAGWCGLRSGEVRALRVRDVDVDEGWIFVRQGVTRVKGRVIIGPPKTPAAVRNVAVPPHLLPMMREWLWQVDVGDPSAFFFPGRGSGPMSEKGLRCAFEKARDVMGRYDLTFHDLRHTAATLAAQNGATTAELMARMGHTTAQMAMRYQHASAERDQQLACRLSALAQ</sequence>
<dbReference type="Pfam" id="PF14659">
    <property type="entry name" value="Phage_int_SAM_3"/>
    <property type="match status" value="1"/>
</dbReference>
<evidence type="ECO:0000256" key="3">
    <source>
        <dbReference type="ARBA" id="ARBA00023125"/>
    </source>
</evidence>
<dbReference type="InterPro" id="IPR002104">
    <property type="entry name" value="Integrase_catalytic"/>
</dbReference>
<organism evidence="9 10">
    <name type="scientific">Luteococcus sanguinis</name>
    <dbReference type="NCBI Taxonomy" id="174038"/>
    <lineage>
        <taxon>Bacteria</taxon>
        <taxon>Bacillati</taxon>
        <taxon>Actinomycetota</taxon>
        <taxon>Actinomycetes</taxon>
        <taxon>Propionibacteriales</taxon>
        <taxon>Propionibacteriaceae</taxon>
        <taxon>Luteococcus</taxon>
    </lineage>
</organism>
<dbReference type="InterPro" id="IPR010998">
    <property type="entry name" value="Integrase_recombinase_N"/>
</dbReference>
<feature type="region of interest" description="Disordered" evidence="6">
    <location>
        <begin position="1"/>
        <end position="30"/>
    </location>
</feature>
<dbReference type="PANTHER" id="PTHR30349">
    <property type="entry name" value="PHAGE INTEGRASE-RELATED"/>
    <property type="match status" value="1"/>
</dbReference>
<dbReference type="InterPro" id="IPR050090">
    <property type="entry name" value="Tyrosine_recombinase_XerCD"/>
</dbReference>
<dbReference type="InterPro" id="IPR013762">
    <property type="entry name" value="Integrase-like_cat_sf"/>
</dbReference>
<dbReference type="Gene3D" id="1.10.443.10">
    <property type="entry name" value="Intergrase catalytic core"/>
    <property type="match status" value="1"/>
</dbReference>
<dbReference type="SUPFAM" id="SSF56349">
    <property type="entry name" value="DNA breaking-rejoining enzymes"/>
    <property type="match status" value="1"/>
</dbReference>
<dbReference type="RefSeq" id="WP_343884583.1">
    <property type="nucleotide sequence ID" value="NZ_BAAAKI010000003.1"/>
</dbReference>
<dbReference type="Proteomes" id="UP001596266">
    <property type="component" value="Unassembled WGS sequence"/>
</dbReference>
<evidence type="ECO:0000313" key="10">
    <source>
        <dbReference type="Proteomes" id="UP001596266"/>
    </source>
</evidence>
<dbReference type="CDD" id="cd01189">
    <property type="entry name" value="INT_ICEBs1_C_like"/>
    <property type="match status" value="1"/>
</dbReference>
<dbReference type="PROSITE" id="PS51898">
    <property type="entry name" value="TYR_RECOMBINASE"/>
    <property type="match status" value="1"/>
</dbReference>
<feature type="domain" description="Core-binding (CB)" evidence="8">
    <location>
        <begin position="93"/>
        <end position="171"/>
    </location>
</feature>
<dbReference type="Pfam" id="PF26003">
    <property type="entry name" value="Integrase_N_phage"/>
    <property type="match status" value="1"/>
</dbReference>
<evidence type="ECO:0000259" key="7">
    <source>
        <dbReference type="PROSITE" id="PS51898"/>
    </source>
</evidence>
<protein>
    <submittedName>
        <fullName evidence="9">Tyrosine-type recombinase/integrase</fullName>
    </submittedName>
</protein>
<keyword evidence="4" id="KW-0233">DNA recombination</keyword>
<comment type="similarity">
    <text evidence="1">Belongs to the 'phage' integrase family.</text>
</comment>
<reference evidence="10" key="1">
    <citation type="journal article" date="2019" name="Int. J. Syst. Evol. Microbiol.">
        <title>The Global Catalogue of Microorganisms (GCM) 10K type strain sequencing project: providing services to taxonomists for standard genome sequencing and annotation.</title>
        <authorList>
            <consortium name="The Broad Institute Genomics Platform"/>
            <consortium name="The Broad Institute Genome Sequencing Center for Infectious Disease"/>
            <person name="Wu L."/>
            <person name="Ma J."/>
        </authorList>
    </citation>
    <scope>NUCLEOTIDE SEQUENCE [LARGE SCALE GENOMIC DNA]</scope>
    <source>
        <strain evidence="10">CGMCC 1.15277</strain>
    </source>
</reference>
<keyword evidence="10" id="KW-1185">Reference proteome</keyword>
<dbReference type="InterPro" id="IPR004107">
    <property type="entry name" value="Integrase_SAM-like_N"/>
</dbReference>
<dbReference type="EMBL" id="JBHSUA010000018">
    <property type="protein sequence ID" value="MFC6397217.1"/>
    <property type="molecule type" value="Genomic_DNA"/>
</dbReference>
<evidence type="ECO:0000256" key="1">
    <source>
        <dbReference type="ARBA" id="ARBA00008857"/>
    </source>
</evidence>
<comment type="caution">
    <text evidence="9">The sequence shown here is derived from an EMBL/GenBank/DDBJ whole genome shotgun (WGS) entry which is preliminary data.</text>
</comment>
<evidence type="ECO:0000256" key="5">
    <source>
        <dbReference type="PROSITE-ProRule" id="PRU01248"/>
    </source>
</evidence>
<dbReference type="PROSITE" id="PS51900">
    <property type="entry name" value="CB"/>
    <property type="match status" value="1"/>
</dbReference>
<dbReference type="InterPro" id="IPR011010">
    <property type="entry name" value="DNA_brk_join_enz"/>
</dbReference>
<evidence type="ECO:0000256" key="2">
    <source>
        <dbReference type="ARBA" id="ARBA00022908"/>
    </source>
</evidence>
<evidence type="ECO:0000256" key="4">
    <source>
        <dbReference type="ARBA" id="ARBA00023172"/>
    </source>
</evidence>
<dbReference type="InterPro" id="IPR044068">
    <property type="entry name" value="CB"/>
</dbReference>
<evidence type="ECO:0000256" key="6">
    <source>
        <dbReference type="SAM" id="MobiDB-lite"/>
    </source>
</evidence>
<proteinExistence type="inferred from homology"/>
<feature type="domain" description="Tyr recombinase" evidence="7">
    <location>
        <begin position="193"/>
        <end position="380"/>
    </location>
</feature>
<evidence type="ECO:0000313" key="9">
    <source>
        <dbReference type="EMBL" id="MFC6397217.1"/>
    </source>
</evidence>
<keyword evidence="2" id="KW-0229">DNA integration</keyword>
<accession>A0ABW1X4X3</accession>